<dbReference type="GO" id="GO:0010150">
    <property type="term" value="P:leaf senescence"/>
    <property type="evidence" value="ECO:0007669"/>
    <property type="project" value="UniProtKB-ARBA"/>
</dbReference>
<comment type="caution">
    <text evidence="3">The sequence shown here is derived from an EMBL/GenBank/DDBJ whole genome shotgun (WGS) entry which is preliminary data.</text>
</comment>
<organism evidence="3 4">
    <name type="scientific">Protea cynaroides</name>
    <dbReference type="NCBI Taxonomy" id="273540"/>
    <lineage>
        <taxon>Eukaryota</taxon>
        <taxon>Viridiplantae</taxon>
        <taxon>Streptophyta</taxon>
        <taxon>Embryophyta</taxon>
        <taxon>Tracheophyta</taxon>
        <taxon>Spermatophyta</taxon>
        <taxon>Magnoliopsida</taxon>
        <taxon>Proteales</taxon>
        <taxon>Proteaceae</taxon>
        <taxon>Protea</taxon>
    </lineage>
</organism>
<name>A0A9Q0R1N3_9MAGN</name>
<evidence type="ECO:0000313" key="3">
    <source>
        <dbReference type="EMBL" id="KAJ4980068.1"/>
    </source>
</evidence>
<dbReference type="EMBL" id="JAMYWD010000002">
    <property type="protein sequence ID" value="KAJ4980068.1"/>
    <property type="molecule type" value="Genomic_DNA"/>
</dbReference>
<reference evidence="3" key="1">
    <citation type="journal article" date="2023" name="Plant J.">
        <title>The genome of the king protea, Protea cynaroides.</title>
        <authorList>
            <person name="Chang J."/>
            <person name="Duong T.A."/>
            <person name="Schoeman C."/>
            <person name="Ma X."/>
            <person name="Roodt D."/>
            <person name="Barker N."/>
            <person name="Li Z."/>
            <person name="Van de Peer Y."/>
            <person name="Mizrachi E."/>
        </authorList>
    </citation>
    <scope>NUCLEOTIDE SEQUENCE</scope>
    <source>
        <tissue evidence="3">Young leaves</tissue>
    </source>
</reference>
<accession>A0A9Q0R1N3</accession>
<feature type="compositionally biased region" description="Acidic residues" evidence="2">
    <location>
        <begin position="115"/>
        <end position="127"/>
    </location>
</feature>
<dbReference type="Pfam" id="PF04520">
    <property type="entry name" value="Senescence_reg"/>
    <property type="match status" value="1"/>
</dbReference>
<gene>
    <name evidence="3" type="ORF">NE237_010848</name>
</gene>
<evidence type="ECO:0000256" key="2">
    <source>
        <dbReference type="SAM" id="MobiDB-lite"/>
    </source>
</evidence>
<sequence>MASGKSYLARPSYRFLGGEIENSIKSDSQFEFDEADIWNSNDGDAAAAAASPPGLKKMLIPSSRVLKKSAKRVENGGDRQSAGMTSSSLPVNIPDWSKILKEDYRDSRRRVNDGDLNDDDDDDDDDVDSRIPPHEFLAKQIARNRVASFSVHEGIGRTLKGRDLSKVRNAIWAKTGFQD</sequence>
<evidence type="ECO:0000256" key="1">
    <source>
        <dbReference type="ARBA" id="ARBA00034773"/>
    </source>
</evidence>
<feature type="region of interest" description="Disordered" evidence="2">
    <location>
        <begin position="107"/>
        <end position="134"/>
    </location>
</feature>
<comment type="similarity">
    <text evidence="1">Belongs to the senescence regulator S40 family.</text>
</comment>
<dbReference type="InterPro" id="IPR007608">
    <property type="entry name" value="Senescence_reg_S40"/>
</dbReference>
<dbReference type="AlphaFoldDB" id="A0A9Q0R1N3"/>
<protein>
    <recommendedName>
        <fullName evidence="5">Senescence regulator</fullName>
    </recommendedName>
</protein>
<dbReference type="PANTHER" id="PTHR46525">
    <property type="entry name" value="EMB|CAB72159.1"/>
    <property type="match status" value="1"/>
</dbReference>
<dbReference type="OrthoDB" id="1917735at2759"/>
<proteinExistence type="inferred from homology"/>
<dbReference type="Proteomes" id="UP001141806">
    <property type="component" value="Unassembled WGS sequence"/>
</dbReference>
<dbReference type="PANTHER" id="PTHR46525:SF2">
    <property type="entry name" value="EMB|CAB72159.1"/>
    <property type="match status" value="1"/>
</dbReference>
<keyword evidence="4" id="KW-1185">Reference proteome</keyword>
<evidence type="ECO:0008006" key="5">
    <source>
        <dbReference type="Google" id="ProtNLM"/>
    </source>
</evidence>
<evidence type="ECO:0000313" key="4">
    <source>
        <dbReference type="Proteomes" id="UP001141806"/>
    </source>
</evidence>
<feature type="region of interest" description="Disordered" evidence="2">
    <location>
        <begin position="66"/>
        <end position="92"/>
    </location>
</feature>